<comment type="catalytic activity">
    <reaction evidence="13 14">
        <text>N-acetyl-D-glucosamine + ATP = N-acetyl-D-glucosamine 6-phosphate + ADP + H(+)</text>
        <dbReference type="Rhea" id="RHEA:17417"/>
        <dbReference type="ChEBI" id="CHEBI:15378"/>
        <dbReference type="ChEBI" id="CHEBI:30616"/>
        <dbReference type="ChEBI" id="CHEBI:57513"/>
        <dbReference type="ChEBI" id="CHEBI:456216"/>
        <dbReference type="ChEBI" id="CHEBI:506227"/>
        <dbReference type="EC" id="2.7.1.59"/>
    </reaction>
</comment>
<dbReference type="InterPro" id="IPR049874">
    <property type="entry name" value="ROK_cs"/>
</dbReference>
<dbReference type="AlphaFoldDB" id="I2BAB8"/>
<feature type="binding site" evidence="14">
    <location>
        <position position="179"/>
    </location>
    <ligand>
        <name>Zn(2+)</name>
        <dbReference type="ChEBI" id="CHEBI:29105"/>
    </ligand>
</feature>
<dbReference type="Pfam" id="PF00480">
    <property type="entry name" value="ROK"/>
    <property type="match status" value="1"/>
</dbReference>
<evidence type="ECO:0000256" key="8">
    <source>
        <dbReference type="ARBA" id="ARBA00022840"/>
    </source>
</evidence>
<keyword evidence="9 14" id="KW-0119">Carbohydrate metabolism</keyword>
<dbReference type="KEGG" id="ebt:EBL_c23830"/>
<dbReference type="Proteomes" id="UP000001955">
    <property type="component" value="Chromosome"/>
</dbReference>
<comment type="function">
    <text evidence="14">Catalyzes the phosphorylation of N-acetyl-D-glucosamine (GlcNAc) derived from cell-wall degradation, yielding GlcNAc-6-P.</text>
</comment>
<evidence type="ECO:0000256" key="12">
    <source>
        <dbReference type="ARBA" id="ARBA00038116"/>
    </source>
</evidence>
<dbReference type="FunFam" id="3.30.420.40:FF:000049">
    <property type="entry name" value="N-acetyl-D-glucosamine kinase"/>
    <property type="match status" value="1"/>
</dbReference>
<feature type="binding site" evidence="14">
    <location>
        <position position="177"/>
    </location>
    <ligand>
        <name>Zn(2+)</name>
        <dbReference type="ChEBI" id="CHEBI:29105"/>
    </ligand>
</feature>
<proteinExistence type="inferred from homology"/>
<evidence type="ECO:0000256" key="6">
    <source>
        <dbReference type="ARBA" id="ARBA00022777"/>
    </source>
</evidence>
<dbReference type="UniPathway" id="UPA00544"/>
<dbReference type="HAMAP" id="MF_01271">
    <property type="entry name" value="GlcNAc_kinase"/>
    <property type="match status" value="1"/>
</dbReference>
<dbReference type="InterPro" id="IPR023505">
    <property type="entry name" value="N-acetyl-D-glucosamine_kinase"/>
</dbReference>
<gene>
    <name evidence="14 15" type="primary">nagK</name>
    <name evidence="15" type="ordered locus">EBL_c23830</name>
</gene>
<dbReference type="PROSITE" id="PS01125">
    <property type="entry name" value="ROK"/>
    <property type="match status" value="1"/>
</dbReference>
<dbReference type="PANTHER" id="PTHR18964">
    <property type="entry name" value="ROK (REPRESSOR, ORF, KINASE) FAMILY"/>
    <property type="match status" value="1"/>
</dbReference>
<keyword evidence="3 14" id="KW-0808">Transferase</keyword>
<evidence type="ECO:0000256" key="10">
    <source>
        <dbReference type="ARBA" id="ARBA00031123"/>
    </source>
</evidence>
<evidence type="ECO:0000256" key="13">
    <source>
        <dbReference type="ARBA" id="ARBA00049065"/>
    </source>
</evidence>
<keyword evidence="4 14" id="KW-0479">Metal-binding</keyword>
<feature type="binding site" evidence="14">
    <location>
        <begin position="133"/>
        <end position="140"/>
    </location>
    <ligand>
        <name>ATP</name>
        <dbReference type="ChEBI" id="CHEBI:30616"/>
    </ligand>
</feature>
<comment type="similarity">
    <text evidence="12 14">Belongs to the ROK (NagC/XylR) family. NagK subfamily.</text>
</comment>
<feature type="binding site" evidence="14">
    <location>
        <position position="184"/>
    </location>
    <ligand>
        <name>Zn(2+)</name>
        <dbReference type="ChEBI" id="CHEBI:29105"/>
    </ligand>
</feature>
<evidence type="ECO:0000256" key="2">
    <source>
        <dbReference type="ARBA" id="ARBA00014974"/>
    </source>
</evidence>
<evidence type="ECO:0000256" key="11">
    <source>
        <dbReference type="ARBA" id="ARBA00037880"/>
    </source>
</evidence>
<feature type="binding site" evidence="14">
    <location>
        <position position="157"/>
    </location>
    <ligand>
        <name>Zn(2+)</name>
        <dbReference type="ChEBI" id="CHEBI:29105"/>
    </ligand>
</feature>
<dbReference type="PANTHER" id="PTHR18964:SF162">
    <property type="entry name" value="N-ACETYL-D-GLUCOSAMINE KINASE"/>
    <property type="match status" value="1"/>
</dbReference>
<name>I2BAB8_SHIBC</name>
<reference evidence="15 16" key="1">
    <citation type="journal article" date="2012" name="J. Bacteriol.">
        <title>Complete genome sequence of the B12-producing Shimwellia blattae strain DSM 4481, isolated from a cockroach.</title>
        <authorList>
            <person name="Brzuszkiewicz E."/>
            <person name="Waschkowitz T."/>
            <person name="Wiezer A."/>
            <person name="Daniel R."/>
        </authorList>
    </citation>
    <scope>NUCLEOTIDE SEQUENCE [LARGE SCALE GENOMIC DNA]</scope>
    <source>
        <strain evidence="16">ATCC 29907 / DSM 4481 / JCM 1650 / NBRC 105725 / CDC 9005-74</strain>
    </source>
</reference>
<organism evidence="15 16">
    <name type="scientific">Shimwellia blattae (strain ATCC 29907 / DSM 4481 / JCM 1650 / NBRC 105725 / CDC 9005-74)</name>
    <name type="common">Escherichia blattae</name>
    <dbReference type="NCBI Taxonomy" id="630626"/>
    <lineage>
        <taxon>Bacteria</taxon>
        <taxon>Pseudomonadati</taxon>
        <taxon>Pseudomonadota</taxon>
        <taxon>Gammaproteobacteria</taxon>
        <taxon>Enterobacterales</taxon>
        <taxon>Enterobacteriaceae</taxon>
        <taxon>Shimwellia</taxon>
    </lineage>
</organism>
<dbReference type="eggNOG" id="COG1940">
    <property type="taxonomic scope" value="Bacteria"/>
</dbReference>
<dbReference type="OrthoDB" id="9810372at2"/>
<dbReference type="STRING" id="630626.EBL_c23830"/>
<evidence type="ECO:0000256" key="4">
    <source>
        <dbReference type="ARBA" id="ARBA00022723"/>
    </source>
</evidence>
<dbReference type="GO" id="GO:0009254">
    <property type="term" value="P:peptidoglycan turnover"/>
    <property type="evidence" value="ECO:0007669"/>
    <property type="project" value="UniProtKB-UniRule"/>
</dbReference>
<evidence type="ECO:0000256" key="1">
    <source>
        <dbReference type="ARBA" id="ARBA00012122"/>
    </source>
</evidence>
<comment type="pathway">
    <text evidence="11 14">Cell wall biogenesis; peptidoglycan recycling.</text>
</comment>
<protein>
    <recommendedName>
        <fullName evidence="2 14">N-acetyl-D-glucosamine kinase</fullName>
        <ecNumber evidence="1 14">2.7.1.59</ecNumber>
    </recommendedName>
    <alternativeName>
        <fullName evidence="10 14">GlcNAc kinase</fullName>
    </alternativeName>
</protein>
<dbReference type="GO" id="GO:0045127">
    <property type="term" value="F:N-acetylglucosamine kinase activity"/>
    <property type="evidence" value="ECO:0007669"/>
    <property type="project" value="UniProtKB-UniRule"/>
</dbReference>
<dbReference type="HOGENOM" id="CLU_036604_0_3_6"/>
<evidence type="ECO:0000256" key="14">
    <source>
        <dbReference type="HAMAP-Rule" id="MF_01271"/>
    </source>
</evidence>
<sequence length="304" mass="32682">MYYGLDVGGSKIALGVYNGQRQQLWETRIPTPHDSYSQFLAAITGLVATADQRFGGCGHVGIGIPGIPEADNGTLYAANLPAASGRPVKADLSALLGREVRMDNDANCFALSEAWDDEFSQYPLVLGVILGTGVGGGIIVNGQPLTGARFISGEFGHMRLPVDALRILGWDTPLRRCGCGQTGCIETVLSGPGFAWLYHQRYGETLTAPDIIARYHRHDPRAQQHVARYLDVLAACLANWLTMVDAHLVVIGGGLSQFATLITELPGRLPQYLLPVAKVPRIEQARHGDAGGMRGAAFLHLSRQ</sequence>
<keyword evidence="5 14" id="KW-0547">Nucleotide-binding</keyword>
<keyword evidence="7 14" id="KW-0862">Zinc</keyword>
<evidence type="ECO:0000313" key="16">
    <source>
        <dbReference type="Proteomes" id="UP000001955"/>
    </source>
</evidence>
<dbReference type="SUPFAM" id="SSF53067">
    <property type="entry name" value="Actin-like ATPase domain"/>
    <property type="match status" value="1"/>
</dbReference>
<dbReference type="NCBIfam" id="NF009835">
    <property type="entry name" value="PRK13310.1"/>
    <property type="match status" value="1"/>
</dbReference>
<evidence type="ECO:0000256" key="5">
    <source>
        <dbReference type="ARBA" id="ARBA00022741"/>
    </source>
</evidence>
<evidence type="ECO:0000313" key="15">
    <source>
        <dbReference type="EMBL" id="AFJ47472.1"/>
    </source>
</evidence>
<evidence type="ECO:0000256" key="7">
    <source>
        <dbReference type="ARBA" id="ARBA00022833"/>
    </source>
</evidence>
<dbReference type="EC" id="2.7.1.59" evidence="1 14"/>
<keyword evidence="16" id="KW-1185">Reference proteome</keyword>
<accession>K6WEU9</accession>
<dbReference type="RefSeq" id="WP_002440267.1">
    <property type="nucleotide sequence ID" value="NC_017910.1"/>
</dbReference>
<dbReference type="InterPro" id="IPR043129">
    <property type="entry name" value="ATPase_NBD"/>
</dbReference>
<dbReference type="CDD" id="cd24057">
    <property type="entry name" value="ASKHA_NBD_ROK_NAGK"/>
    <property type="match status" value="1"/>
</dbReference>
<keyword evidence="6 14" id="KW-0418">Kinase</keyword>
<dbReference type="InterPro" id="IPR000600">
    <property type="entry name" value="ROK"/>
</dbReference>
<feature type="binding site" evidence="14">
    <location>
        <begin position="4"/>
        <end position="11"/>
    </location>
    <ligand>
        <name>ATP</name>
        <dbReference type="ChEBI" id="CHEBI:30616"/>
    </ligand>
</feature>
<dbReference type="EMBL" id="CP001560">
    <property type="protein sequence ID" value="AFJ47472.1"/>
    <property type="molecule type" value="Genomic_DNA"/>
</dbReference>
<dbReference type="PATRIC" id="fig|630626.3.peg.2306"/>
<dbReference type="GO" id="GO:0005524">
    <property type="term" value="F:ATP binding"/>
    <property type="evidence" value="ECO:0007669"/>
    <property type="project" value="UniProtKB-UniRule"/>
</dbReference>
<accession>I2BAB8</accession>
<evidence type="ECO:0000256" key="3">
    <source>
        <dbReference type="ARBA" id="ARBA00022679"/>
    </source>
</evidence>
<dbReference type="GO" id="GO:0006044">
    <property type="term" value="P:N-acetylglucosamine metabolic process"/>
    <property type="evidence" value="ECO:0007669"/>
    <property type="project" value="UniProtKB-UniRule"/>
</dbReference>
<evidence type="ECO:0000256" key="9">
    <source>
        <dbReference type="ARBA" id="ARBA00023277"/>
    </source>
</evidence>
<keyword evidence="8 14" id="KW-0067">ATP-binding</keyword>
<dbReference type="Gene3D" id="3.30.420.40">
    <property type="match status" value="2"/>
</dbReference>
<dbReference type="GO" id="GO:0008270">
    <property type="term" value="F:zinc ion binding"/>
    <property type="evidence" value="ECO:0007669"/>
    <property type="project" value="UniProtKB-UniRule"/>
</dbReference>